<dbReference type="AlphaFoldDB" id="A0AA38YMJ4"/>
<accession>A0AA38YMJ4</accession>
<name>A0AA38YMJ4_VITRO</name>
<dbReference type="EMBL" id="JARBHA010000018">
    <property type="protein sequence ID" value="KAJ9673157.1"/>
    <property type="molecule type" value="Genomic_DNA"/>
</dbReference>
<feature type="region of interest" description="Disordered" evidence="2">
    <location>
        <begin position="103"/>
        <end position="139"/>
    </location>
</feature>
<protein>
    <submittedName>
        <fullName evidence="3">Uncharacterized protein</fullName>
    </submittedName>
</protein>
<evidence type="ECO:0000313" key="3">
    <source>
        <dbReference type="EMBL" id="KAJ9673157.1"/>
    </source>
</evidence>
<proteinExistence type="predicted"/>
<comment type="caution">
    <text evidence="3">The sequence shown here is derived from an EMBL/GenBank/DDBJ whole genome shotgun (WGS) entry which is preliminary data.</text>
</comment>
<keyword evidence="1" id="KW-0175">Coiled coil</keyword>
<feature type="coiled-coil region" evidence="1">
    <location>
        <begin position="50"/>
        <end position="81"/>
    </location>
</feature>
<gene>
    <name evidence="3" type="ORF">PVL29_023022</name>
</gene>
<organism evidence="3 4">
    <name type="scientific">Vitis rotundifolia</name>
    <name type="common">Muscadine grape</name>
    <dbReference type="NCBI Taxonomy" id="103349"/>
    <lineage>
        <taxon>Eukaryota</taxon>
        <taxon>Viridiplantae</taxon>
        <taxon>Streptophyta</taxon>
        <taxon>Embryophyta</taxon>
        <taxon>Tracheophyta</taxon>
        <taxon>Spermatophyta</taxon>
        <taxon>Magnoliopsida</taxon>
        <taxon>eudicotyledons</taxon>
        <taxon>Gunneridae</taxon>
        <taxon>Pentapetalae</taxon>
        <taxon>rosids</taxon>
        <taxon>Vitales</taxon>
        <taxon>Vitaceae</taxon>
        <taxon>Viteae</taxon>
        <taxon>Vitis</taxon>
    </lineage>
</organism>
<evidence type="ECO:0000313" key="4">
    <source>
        <dbReference type="Proteomes" id="UP001168098"/>
    </source>
</evidence>
<evidence type="ECO:0000256" key="1">
    <source>
        <dbReference type="SAM" id="Coils"/>
    </source>
</evidence>
<sequence>MDDNEDLRARLELAKSEAAATRKLAKEGVELLRKTKEGKEATKVEACLLVEEKEAMEADKKNELQELRVRFSIQKEELEVEYRKQVDDMFFYGYRCCIKKHGIAQDTPNFPSDDEDEGVGDPTRGEGYASGADFSNGHA</sequence>
<keyword evidence="4" id="KW-1185">Reference proteome</keyword>
<reference evidence="3 4" key="1">
    <citation type="journal article" date="2023" name="BMC Biotechnol.">
        <title>Vitis rotundifolia cv Carlos genome sequencing.</title>
        <authorList>
            <person name="Huff M."/>
            <person name="Hulse-Kemp A."/>
            <person name="Scheffler B."/>
            <person name="Youngblood R."/>
            <person name="Simpson S."/>
            <person name="Babiker E."/>
            <person name="Staton M."/>
        </authorList>
    </citation>
    <scope>NUCLEOTIDE SEQUENCE [LARGE SCALE GENOMIC DNA]</scope>
    <source>
        <tissue evidence="3">Leaf</tissue>
    </source>
</reference>
<evidence type="ECO:0000256" key="2">
    <source>
        <dbReference type="SAM" id="MobiDB-lite"/>
    </source>
</evidence>
<dbReference type="Proteomes" id="UP001168098">
    <property type="component" value="Unassembled WGS sequence"/>
</dbReference>